<comment type="caution">
    <text evidence="5">The sequence shown here is derived from an EMBL/GenBank/DDBJ whole genome shotgun (WGS) entry which is preliminary data.</text>
</comment>
<evidence type="ECO:0000256" key="2">
    <source>
        <dbReference type="ARBA" id="ARBA00008814"/>
    </source>
</evidence>
<dbReference type="PANTHER" id="PTHR30532:SF28">
    <property type="entry name" value="PETROBACTIN-BINDING PROTEIN YCLQ"/>
    <property type="match status" value="1"/>
</dbReference>
<evidence type="ECO:0000256" key="3">
    <source>
        <dbReference type="ARBA" id="ARBA00022448"/>
    </source>
</evidence>
<dbReference type="GO" id="GO:0030288">
    <property type="term" value="C:outer membrane-bounded periplasmic space"/>
    <property type="evidence" value="ECO:0007669"/>
    <property type="project" value="TreeGrafter"/>
</dbReference>
<dbReference type="AlphaFoldDB" id="A0A652YZD3"/>
<dbReference type="CDD" id="cd01146">
    <property type="entry name" value="FhuD"/>
    <property type="match status" value="1"/>
</dbReference>
<protein>
    <submittedName>
        <fullName evidence="5">Iron complex transport system substrate-binding protein</fullName>
    </submittedName>
</protein>
<sequence>MRYAPVRSLRRSALLSGLVIAALAIGGCSTSSSDTTDTNTGNFETVTIEHALGKAVITEKPERIVTLGMGSAETVIALGTIPVGVEKYSWGSDESGYLPWVHEAVTEQGGELPEQFTGGADLNIEAIIALDPDLILAPWSGITQQQFDSLNAFAPTVAYEESPWTITWEEQINVIGKAMGETGKATAEIDKIKDQFAKSSAAHPNYADVSFSFIYNTGPGTLGVFFAEEQRVAMVRGLGLQVDPVVNTLTESEGTDSAVIGLENAHLLNNSDLLFTFYSDPANRAEIEAQPAYQQIPAVARGTIIAPTDQPFVTGSSMINPLTVPWSLERYAPMIDEAVAKLNK</sequence>
<dbReference type="Gene3D" id="3.40.50.1980">
    <property type="entry name" value="Nitrogenase molybdenum iron protein domain"/>
    <property type="match status" value="2"/>
</dbReference>
<accession>A0A652YZD3</accession>
<evidence type="ECO:0000256" key="4">
    <source>
        <dbReference type="ARBA" id="ARBA00022729"/>
    </source>
</evidence>
<proteinExistence type="inferred from homology"/>
<dbReference type="PROSITE" id="PS50983">
    <property type="entry name" value="FE_B12_PBP"/>
    <property type="match status" value="1"/>
</dbReference>
<dbReference type="SUPFAM" id="SSF53807">
    <property type="entry name" value="Helical backbone' metal receptor"/>
    <property type="match status" value="1"/>
</dbReference>
<dbReference type="PANTHER" id="PTHR30532">
    <property type="entry name" value="IRON III DICITRATE-BINDING PERIPLASMIC PROTEIN"/>
    <property type="match status" value="1"/>
</dbReference>
<gene>
    <name evidence="5" type="ORF">FNL38_1011207</name>
</gene>
<dbReference type="Pfam" id="PF01497">
    <property type="entry name" value="Peripla_BP_2"/>
    <property type="match status" value="1"/>
</dbReference>
<comment type="subcellular location">
    <subcellularLocation>
        <location evidence="1">Cell envelope</location>
    </subcellularLocation>
</comment>
<evidence type="ECO:0000256" key="1">
    <source>
        <dbReference type="ARBA" id="ARBA00004196"/>
    </source>
</evidence>
<keyword evidence="3" id="KW-0813">Transport</keyword>
<dbReference type="InterPro" id="IPR002491">
    <property type="entry name" value="ABC_transptr_periplasmic_BD"/>
</dbReference>
<dbReference type="GO" id="GO:1901678">
    <property type="term" value="P:iron coordination entity transport"/>
    <property type="evidence" value="ECO:0007669"/>
    <property type="project" value="UniProtKB-ARBA"/>
</dbReference>
<keyword evidence="4" id="KW-0732">Signal</keyword>
<dbReference type="InterPro" id="IPR051313">
    <property type="entry name" value="Bact_iron-sidero_bind"/>
</dbReference>
<reference evidence="5" key="1">
    <citation type="submission" date="2019-07" db="EMBL/GenBank/DDBJ databases">
        <title>Genomic Encyclopedia of Type Strains, Phase IV (KMG-IV): sequencing the most valuable type-strain genomes for metagenomic binning, comparative biology and taxonomic classification.</title>
        <authorList>
            <person name="Goeker M."/>
        </authorList>
    </citation>
    <scope>NUCLEOTIDE SEQUENCE</scope>
    <source>
        <strain evidence="5">DSM 44596</strain>
    </source>
</reference>
<organism evidence="5">
    <name type="scientific">Nocardia globerula</name>
    <dbReference type="NCBI Taxonomy" id="1818"/>
    <lineage>
        <taxon>Bacteria</taxon>
        <taxon>Bacillati</taxon>
        <taxon>Actinomycetota</taxon>
        <taxon>Actinomycetes</taxon>
        <taxon>Mycobacteriales</taxon>
        <taxon>Nocardiaceae</taxon>
        <taxon>Nocardia</taxon>
    </lineage>
</organism>
<name>A0A652YZD3_NOCGL</name>
<dbReference type="EMBL" id="VNIQ01000001">
    <property type="protein sequence ID" value="TYQ08830.1"/>
    <property type="molecule type" value="Genomic_DNA"/>
</dbReference>
<evidence type="ECO:0000313" key="5">
    <source>
        <dbReference type="EMBL" id="TYQ08830.1"/>
    </source>
</evidence>
<dbReference type="PROSITE" id="PS51257">
    <property type="entry name" value="PROKAR_LIPOPROTEIN"/>
    <property type="match status" value="1"/>
</dbReference>
<comment type="similarity">
    <text evidence="2">Belongs to the bacterial solute-binding protein 8 family.</text>
</comment>